<sequence length="181" mass="19003">MTSFTGCILIDARSAGARLPRQLAALADGDDGAQLRFNLVLADDTGDPRLPAIARRYGALRVPCPAGPLGARLNAAVLHCSGVVLLIPVAKRPPPRDILIGLASGIIARTHDAALLPAGSSGRLAGLLARLRRSPSCDALCLSREWFERIGGFDPELEADALPELVERLRACGARVASTAR</sequence>
<gene>
    <name evidence="1" type="ORF">BDK63_003054</name>
</gene>
<dbReference type="Proteomes" id="UP000553442">
    <property type="component" value="Unassembled WGS sequence"/>
</dbReference>
<accession>A0A7W5K595</accession>
<comment type="caution">
    <text evidence="1">The sequence shown here is derived from an EMBL/GenBank/DDBJ whole genome shotgun (WGS) entry which is preliminary data.</text>
</comment>
<protein>
    <recommendedName>
        <fullName evidence="3">Glycosyltransferase</fullName>
    </recommendedName>
</protein>
<dbReference type="AlphaFoldDB" id="A0A7W5K595"/>
<proteinExistence type="predicted"/>
<dbReference type="EMBL" id="JACHZF010000025">
    <property type="protein sequence ID" value="MBB3332160.1"/>
    <property type="molecule type" value="Genomic_DNA"/>
</dbReference>
<name>A0A7W5K595_9GAMM</name>
<keyword evidence="2" id="KW-1185">Reference proteome</keyword>
<evidence type="ECO:0008006" key="3">
    <source>
        <dbReference type="Google" id="ProtNLM"/>
    </source>
</evidence>
<reference evidence="1 2" key="1">
    <citation type="submission" date="2020-08" db="EMBL/GenBank/DDBJ databases">
        <title>Genomic Encyclopedia of Archaeal and Bacterial Type Strains, Phase II (KMG-II): from individual species to whole genera.</title>
        <authorList>
            <person name="Goeker M."/>
        </authorList>
    </citation>
    <scope>NUCLEOTIDE SEQUENCE [LARGE SCALE GENOMIC DNA]</scope>
    <source>
        <strain evidence="1 2">5AG</strain>
    </source>
</reference>
<evidence type="ECO:0000313" key="2">
    <source>
        <dbReference type="Proteomes" id="UP000553442"/>
    </source>
</evidence>
<dbReference type="InterPro" id="IPR029044">
    <property type="entry name" value="Nucleotide-diphossugar_trans"/>
</dbReference>
<organism evidence="1 2">
    <name type="scientific">Halomonas campaniensis</name>
    <dbReference type="NCBI Taxonomy" id="213554"/>
    <lineage>
        <taxon>Bacteria</taxon>
        <taxon>Pseudomonadati</taxon>
        <taxon>Pseudomonadota</taxon>
        <taxon>Gammaproteobacteria</taxon>
        <taxon>Oceanospirillales</taxon>
        <taxon>Halomonadaceae</taxon>
        <taxon>Halomonas</taxon>
    </lineage>
</organism>
<dbReference type="SUPFAM" id="SSF53448">
    <property type="entry name" value="Nucleotide-diphospho-sugar transferases"/>
    <property type="match status" value="1"/>
</dbReference>
<evidence type="ECO:0000313" key="1">
    <source>
        <dbReference type="EMBL" id="MBB3332160.1"/>
    </source>
</evidence>
<dbReference type="RefSeq" id="WP_183333453.1">
    <property type="nucleotide sequence ID" value="NZ_JACHZF010000025.1"/>
</dbReference>